<proteinExistence type="predicted"/>
<name>A0A2P2IUH8_RHIMU</name>
<protein>
    <submittedName>
        <fullName evidence="1">Uncharacterized protein</fullName>
    </submittedName>
</protein>
<accession>A0A2P2IUH8</accession>
<sequence length="66" mass="7684">MLVPPPSCSKLEKQILGFKSERRLNVPTSADLIELSRREEKRTQRDREIAAVIFLSRRQIFLSLSE</sequence>
<organism evidence="1">
    <name type="scientific">Rhizophora mucronata</name>
    <name type="common">Asiatic mangrove</name>
    <dbReference type="NCBI Taxonomy" id="61149"/>
    <lineage>
        <taxon>Eukaryota</taxon>
        <taxon>Viridiplantae</taxon>
        <taxon>Streptophyta</taxon>
        <taxon>Embryophyta</taxon>
        <taxon>Tracheophyta</taxon>
        <taxon>Spermatophyta</taxon>
        <taxon>Magnoliopsida</taxon>
        <taxon>eudicotyledons</taxon>
        <taxon>Gunneridae</taxon>
        <taxon>Pentapetalae</taxon>
        <taxon>rosids</taxon>
        <taxon>fabids</taxon>
        <taxon>Malpighiales</taxon>
        <taxon>Rhizophoraceae</taxon>
        <taxon>Rhizophora</taxon>
    </lineage>
</organism>
<dbReference type="EMBL" id="GGEC01004370">
    <property type="protein sequence ID" value="MBW84853.1"/>
    <property type="molecule type" value="Transcribed_RNA"/>
</dbReference>
<reference evidence="1" key="1">
    <citation type="submission" date="2018-02" db="EMBL/GenBank/DDBJ databases">
        <title>Rhizophora mucronata_Transcriptome.</title>
        <authorList>
            <person name="Meera S.P."/>
            <person name="Sreeshan A."/>
            <person name="Augustine A."/>
        </authorList>
    </citation>
    <scope>NUCLEOTIDE SEQUENCE</scope>
    <source>
        <tissue evidence="1">Leaf</tissue>
    </source>
</reference>
<dbReference type="AlphaFoldDB" id="A0A2P2IUH8"/>
<evidence type="ECO:0000313" key="1">
    <source>
        <dbReference type="EMBL" id="MBW84853.1"/>
    </source>
</evidence>